<keyword evidence="2" id="KW-0472">Membrane</keyword>
<evidence type="ECO:0000313" key="3">
    <source>
        <dbReference type="EMBL" id="ROP31405.1"/>
    </source>
</evidence>
<dbReference type="AlphaFoldDB" id="A0A3N1GME8"/>
<name>A0A3N1GME8_9ACTN</name>
<keyword evidence="2" id="KW-0812">Transmembrane</keyword>
<organism evidence="3 4">
    <name type="scientific">Couchioplanes caeruleus</name>
    <dbReference type="NCBI Taxonomy" id="56438"/>
    <lineage>
        <taxon>Bacteria</taxon>
        <taxon>Bacillati</taxon>
        <taxon>Actinomycetota</taxon>
        <taxon>Actinomycetes</taxon>
        <taxon>Micromonosporales</taxon>
        <taxon>Micromonosporaceae</taxon>
        <taxon>Couchioplanes</taxon>
    </lineage>
</organism>
<feature type="transmembrane region" description="Helical" evidence="2">
    <location>
        <begin position="33"/>
        <end position="52"/>
    </location>
</feature>
<accession>A0A3N1GME8</accession>
<dbReference type="Proteomes" id="UP000271683">
    <property type="component" value="Unassembled WGS sequence"/>
</dbReference>
<evidence type="ECO:0000313" key="4">
    <source>
        <dbReference type="Proteomes" id="UP000271683"/>
    </source>
</evidence>
<comment type="caution">
    <text evidence="3">The sequence shown here is derived from an EMBL/GenBank/DDBJ whole genome shotgun (WGS) entry which is preliminary data.</text>
</comment>
<gene>
    <name evidence="3" type="ORF">EDD30_4305</name>
</gene>
<dbReference type="EMBL" id="RJKL01000001">
    <property type="protein sequence ID" value="ROP31405.1"/>
    <property type="molecule type" value="Genomic_DNA"/>
</dbReference>
<dbReference type="Gene3D" id="3.40.50.2300">
    <property type="match status" value="1"/>
</dbReference>
<feature type="region of interest" description="Disordered" evidence="1">
    <location>
        <begin position="1"/>
        <end position="21"/>
    </location>
</feature>
<protein>
    <recommendedName>
        <fullName evidence="5">BMP family ABC transporter substrate-binding protein</fullName>
    </recommendedName>
</protein>
<keyword evidence="2" id="KW-1133">Transmembrane helix</keyword>
<proteinExistence type="predicted"/>
<sequence length="194" mass="19719">MLGGKVDRRLKGSARGRHAAPQFRLPGGRRARLAAASVAALLVGGLGAWLWWPDSGPDPRARVYTEGTACLLTPAAGVADAQAAPVWVGMQRASLATLGKVQFLEVDGPQTGENAKTFLATLAAGRCDLVLTAGKAPNAALTAAAAAYPNARFVLVGKGSPQGNVSVVDAQSPDQVSAQVEARVTAVLKAAADG</sequence>
<reference evidence="3 4" key="1">
    <citation type="submission" date="2018-11" db="EMBL/GenBank/DDBJ databases">
        <title>Sequencing the genomes of 1000 actinobacteria strains.</title>
        <authorList>
            <person name="Klenk H.-P."/>
        </authorList>
    </citation>
    <scope>NUCLEOTIDE SEQUENCE [LARGE SCALE GENOMIC DNA]</scope>
    <source>
        <strain evidence="3 4">DSM 43634</strain>
    </source>
</reference>
<feature type="compositionally biased region" description="Basic and acidic residues" evidence="1">
    <location>
        <begin position="1"/>
        <end position="10"/>
    </location>
</feature>
<evidence type="ECO:0000256" key="2">
    <source>
        <dbReference type="SAM" id="Phobius"/>
    </source>
</evidence>
<evidence type="ECO:0008006" key="5">
    <source>
        <dbReference type="Google" id="ProtNLM"/>
    </source>
</evidence>
<evidence type="ECO:0000256" key="1">
    <source>
        <dbReference type="SAM" id="MobiDB-lite"/>
    </source>
</evidence>